<dbReference type="EC" id="1.4.1.21" evidence="6"/>
<keyword evidence="4 6" id="KW-0560">Oxidoreductase</keyword>
<dbReference type="Pfam" id="PF03447">
    <property type="entry name" value="NAD_binding_3"/>
    <property type="match status" value="1"/>
</dbReference>
<feature type="compositionally biased region" description="Low complexity" evidence="7">
    <location>
        <begin position="1"/>
        <end position="35"/>
    </location>
</feature>
<comment type="pathway">
    <text evidence="6">Cofactor biosynthesis; NAD(+) biosynthesis; iminoaspartate from L-aspartate (dehydrogenase route): step 1/1.</text>
</comment>
<evidence type="ECO:0000256" key="5">
    <source>
        <dbReference type="ARBA" id="ARBA00023027"/>
    </source>
</evidence>
<dbReference type="RefSeq" id="WP_078649806.1">
    <property type="nucleotide sequence ID" value="NZ_JBHSPX010000005.1"/>
</dbReference>
<dbReference type="InterPro" id="IPR005106">
    <property type="entry name" value="Asp/hSer_DH_NAD-bd"/>
</dbReference>
<evidence type="ECO:0000256" key="7">
    <source>
        <dbReference type="SAM" id="MobiDB-lite"/>
    </source>
</evidence>
<dbReference type="Gene3D" id="3.40.50.720">
    <property type="entry name" value="NAD(P)-binding Rossmann-like Domain"/>
    <property type="match status" value="1"/>
</dbReference>
<evidence type="ECO:0000259" key="9">
    <source>
        <dbReference type="Pfam" id="PF03447"/>
    </source>
</evidence>
<dbReference type="InterPro" id="IPR011182">
    <property type="entry name" value="L-Asp_DH"/>
</dbReference>
<keyword evidence="2 6" id="KW-0662">Pyridine nucleotide biosynthesis</keyword>
<keyword evidence="5 6" id="KW-0520">NAD</keyword>
<dbReference type="PANTHER" id="PTHR31873">
    <property type="entry name" value="L-ASPARTATE DEHYDROGENASE-RELATED"/>
    <property type="match status" value="1"/>
</dbReference>
<dbReference type="SUPFAM" id="SSF51735">
    <property type="entry name" value="NAD(P)-binding Rossmann-fold domains"/>
    <property type="match status" value="1"/>
</dbReference>
<evidence type="ECO:0000256" key="4">
    <source>
        <dbReference type="ARBA" id="ARBA00023002"/>
    </source>
</evidence>
<dbReference type="SUPFAM" id="SSF55347">
    <property type="entry name" value="Glyceraldehyde-3-phosphate dehydrogenase-like, C-terminal domain"/>
    <property type="match status" value="1"/>
</dbReference>
<organism evidence="10 11">
    <name type="scientific">Streptomyces ochraceiscleroticus</name>
    <dbReference type="NCBI Taxonomy" id="47761"/>
    <lineage>
        <taxon>Bacteria</taxon>
        <taxon>Bacillati</taxon>
        <taxon>Actinomycetota</taxon>
        <taxon>Actinomycetes</taxon>
        <taxon>Kitasatosporales</taxon>
        <taxon>Streptomycetaceae</taxon>
        <taxon>Streptomyces</taxon>
    </lineage>
</organism>
<comment type="caution">
    <text evidence="10">The sequence shown here is derived from an EMBL/GenBank/DDBJ whole genome shotgun (WGS) entry which is preliminary data.</text>
</comment>
<dbReference type="Pfam" id="PF01958">
    <property type="entry name" value="Asp_DH_C"/>
    <property type="match status" value="1"/>
</dbReference>
<name>A0ABW1ML93_9ACTN</name>
<feature type="binding site" evidence="6">
    <location>
        <position position="223"/>
    </location>
    <ligand>
        <name>NAD(+)</name>
        <dbReference type="ChEBI" id="CHEBI:57540"/>
    </ligand>
</feature>
<feature type="domain" description="Aspartate dehydrogenase" evidence="8">
    <location>
        <begin position="201"/>
        <end position="287"/>
    </location>
</feature>
<evidence type="ECO:0000256" key="2">
    <source>
        <dbReference type="ARBA" id="ARBA00022642"/>
    </source>
</evidence>
<reference evidence="11" key="1">
    <citation type="journal article" date="2019" name="Int. J. Syst. Evol. Microbiol.">
        <title>The Global Catalogue of Microorganisms (GCM) 10K type strain sequencing project: providing services to taxonomists for standard genome sequencing and annotation.</title>
        <authorList>
            <consortium name="The Broad Institute Genomics Platform"/>
            <consortium name="The Broad Institute Genome Sequencing Center for Infectious Disease"/>
            <person name="Wu L."/>
            <person name="Ma J."/>
        </authorList>
    </citation>
    <scope>NUCLEOTIDE SEQUENCE [LARGE SCALE GENOMIC DNA]</scope>
    <source>
        <strain evidence="11">CGMCC 1.15180</strain>
    </source>
</reference>
<keyword evidence="3 6" id="KW-0521">NADP</keyword>
<comment type="catalytic activity">
    <reaction evidence="6">
        <text>L-aspartate + NAD(+) + H2O = oxaloacetate + NH4(+) + NADH + H(+)</text>
        <dbReference type="Rhea" id="RHEA:11788"/>
        <dbReference type="ChEBI" id="CHEBI:15377"/>
        <dbReference type="ChEBI" id="CHEBI:15378"/>
        <dbReference type="ChEBI" id="CHEBI:16452"/>
        <dbReference type="ChEBI" id="CHEBI:28938"/>
        <dbReference type="ChEBI" id="CHEBI:29991"/>
        <dbReference type="ChEBI" id="CHEBI:57540"/>
        <dbReference type="ChEBI" id="CHEBI:57945"/>
        <dbReference type="EC" id="1.4.1.21"/>
    </reaction>
</comment>
<evidence type="ECO:0000256" key="6">
    <source>
        <dbReference type="HAMAP-Rule" id="MF_01265"/>
    </source>
</evidence>
<comment type="similarity">
    <text evidence="1 6">Belongs to the L-aspartate dehydrogenase family.</text>
</comment>
<comment type="catalytic activity">
    <reaction evidence="6">
        <text>L-aspartate + NADP(+) + H2O = oxaloacetate + NH4(+) + NADPH + H(+)</text>
        <dbReference type="Rhea" id="RHEA:11784"/>
        <dbReference type="ChEBI" id="CHEBI:15377"/>
        <dbReference type="ChEBI" id="CHEBI:15378"/>
        <dbReference type="ChEBI" id="CHEBI:16452"/>
        <dbReference type="ChEBI" id="CHEBI:28938"/>
        <dbReference type="ChEBI" id="CHEBI:29991"/>
        <dbReference type="ChEBI" id="CHEBI:57783"/>
        <dbReference type="ChEBI" id="CHEBI:58349"/>
        <dbReference type="EC" id="1.4.1.21"/>
    </reaction>
</comment>
<comment type="function">
    <text evidence="6">Specifically catalyzes the NAD or NADP-dependent dehydrogenation of L-aspartate to iminoaspartate.</text>
</comment>
<dbReference type="EMBL" id="JBHSPX010000005">
    <property type="protein sequence ID" value="MFC6064614.1"/>
    <property type="molecule type" value="Genomic_DNA"/>
</dbReference>
<evidence type="ECO:0000256" key="3">
    <source>
        <dbReference type="ARBA" id="ARBA00022857"/>
    </source>
</evidence>
<accession>A0ABW1ML93</accession>
<feature type="binding site" evidence="6">
    <location>
        <position position="154"/>
    </location>
    <ligand>
        <name>NAD(+)</name>
        <dbReference type="ChEBI" id="CHEBI:57540"/>
    </ligand>
</feature>
<feature type="active site" evidence="6">
    <location>
        <position position="253"/>
    </location>
</feature>
<evidence type="ECO:0000256" key="1">
    <source>
        <dbReference type="ARBA" id="ARBA00008331"/>
    </source>
</evidence>
<protein>
    <recommendedName>
        <fullName evidence="6">L-aspartate dehydrogenase</fullName>
        <ecNumber evidence="6">1.4.1.21</ecNumber>
    </recommendedName>
</protein>
<dbReference type="InterPro" id="IPR002811">
    <property type="entry name" value="Asp_DH"/>
</dbReference>
<dbReference type="InterPro" id="IPR036291">
    <property type="entry name" value="NAD(P)-bd_dom_sf"/>
</dbReference>
<evidence type="ECO:0000313" key="10">
    <source>
        <dbReference type="EMBL" id="MFC6064614.1"/>
    </source>
</evidence>
<sequence>MTHPTTTQNPTSATTPTTSSATLPSATTAPTASPVPTTPPISRKVGLVGWGAIGRTVGTALAEGNVPGAELICIVDNRALGDAPVPQLSFEDALDRCDLIVEAAGQSVVREWGERVLRSGTDLLIASTGALTDEDLASALLAAGPGRVYFTGGAVGGLDLLQAVRSLGRLTDVTLTTTKLPSTLEQPWMDEDLLHRMRTATGPVEVMRGTARDVPVKFPKSTNVAASVALAVGDLDAVRVHVVADPAAQHTRHVIEASGSHGVYRFEVQHLPDPDNPATSQVVPYAVLRSLGALAGRRGQIL</sequence>
<keyword evidence="11" id="KW-1185">Reference proteome</keyword>
<dbReference type="PIRSF" id="PIRSF005227">
    <property type="entry name" value="Asp_dh_NAD_syn"/>
    <property type="match status" value="1"/>
</dbReference>
<evidence type="ECO:0000259" key="8">
    <source>
        <dbReference type="Pfam" id="PF01958"/>
    </source>
</evidence>
<dbReference type="PANTHER" id="PTHR31873:SF6">
    <property type="entry name" value="ASPARTATE DEHYDROGENASE DOMAIN-CONTAINING PROTEIN"/>
    <property type="match status" value="1"/>
</dbReference>
<evidence type="ECO:0000313" key="11">
    <source>
        <dbReference type="Proteomes" id="UP001596139"/>
    </source>
</evidence>
<feature type="domain" description="Aspartate/homoserine dehydrogenase NAD-binding" evidence="9">
    <location>
        <begin position="49"/>
        <end position="143"/>
    </location>
</feature>
<dbReference type="Gene3D" id="3.30.360.10">
    <property type="entry name" value="Dihydrodipicolinate Reductase, domain 2"/>
    <property type="match status" value="1"/>
</dbReference>
<gene>
    <name evidence="6" type="primary">nadX</name>
    <name evidence="10" type="ORF">ACFP4F_18950</name>
</gene>
<proteinExistence type="inferred from homology"/>
<comment type="miscellaneous">
    <text evidence="6">The iminoaspartate product is unstable in aqueous solution and can decompose to oxaloacetate and ammonia.</text>
</comment>
<feature type="region of interest" description="Disordered" evidence="7">
    <location>
        <begin position="1"/>
        <end position="41"/>
    </location>
</feature>
<dbReference type="HAMAP" id="MF_01265">
    <property type="entry name" value="NadX"/>
    <property type="match status" value="1"/>
</dbReference>
<dbReference type="InterPro" id="IPR020626">
    <property type="entry name" value="Asp_DH_prok"/>
</dbReference>
<dbReference type="Proteomes" id="UP001596139">
    <property type="component" value="Unassembled WGS sequence"/>
</dbReference>